<dbReference type="RefSeq" id="XP_066719935.1">
    <property type="nucleotide sequence ID" value="XM_066854080.1"/>
</dbReference>
<gene>
    <name evidence="2" type="ORF">PG994_002671</name>
</gene>
<keyword evidence="3" id="KW-1185">Reference proteome</keyword>
<accession>A0ABR1W5T0</accession>
<evidence type="ECO:0000256" key="1">
    <source>
        <dbReference type="SAM" id="MobiDB-lite"/>
    </source>
</evidence>
<organism evidence="2 3">
    <name type="scientific">Apiospora phragmitis</name>
    <dbReference type="NCBI Taxonomy" id="2905665"/>
    <lineage>
        <taxon>Eukaryota</taxon>
        <taxon>Fungi</taxon>
        <taxon>Dikarya</taxon>
        <taxon>Ascomycota</taxon>
        <taxon>Pezizomycotina</taxon>
        <taxon>Sordariomycetes</taxon>
        <taxon>Xylariomycetidae</taxon>
        <taxon>Amphisphaeriales</taxon>
        <taxon>Apiosporaceae</taxon>
        <taxon>Apiospora</taxon>
    </lineage>
</organism>
<proteinExistence type="predicted"/>
<reference evidence="2 3" key="1">
    <citation type="submission" date="2023-01" db="EMBL/GenBank/DDBJ databases">
        <title>Analysis of 21 Apiospora genomes using comparative genomics revels a genus with tremendous synthesis potential of carbohydrate active enzymes and secondary metabolites.</title>
        <authorList>
            <person name="Sorensen T."/>
        </authorList>
    </citation>
    <scope>NUCLEOTIDE SEQUENCE [LARGE SCALE GENOMIC DNA]</scope>
    <source>
        <strain evidence="2 3">CBS 135458</strain>
    </source>
</reference>
<feature type="compositionally biased region" description="Polar residues" evidence="1">
    <location>
        <begin position="1"/>
        <end position="18"/>
    </location>
</feature>
<evidence type="ECO:0000313" key="2">
    <source>
        <dbReference type="EMBL" id="KAK8078864.1"/>
    </source>
</evidence>
<feature type="compositionally biased region" description="Low complexity" evidence="1">
    <location>
        <begin position="19"/>
        <end position="37"/>
    </location>
</feature>
<sequence length="179" mass="19401">MIRTPETTTSSLSMADETSPSQEPQQEPSSQQPAPEAHPALAGLHGLPEAQGPVRRRDAQVPQLPPPGDVCQTTDPRKPEVVVTRKWPAKTSRLLADRGLATEGGGIDRQPPASGGPRGDSESVPDVVETEGPQTLSNIHVSFLTRAYHASNKERRGERSWKTPRVRILCSIPTRARIV</sequence>
<dbReference type="GeneID" id="92087143"/>
<dbReference type="Proteomes" id="UP001480595">
    <property type="component" value="Unassembled WGS sequence"/>
</dbReference>
<comment type="caution">
    <text evidence="2">The sequence shown here is derived from an EMBL/GenBank/DDBJ whole genome shotgun (WGS) entry which is preliminary data.</text>
</comment>
<feature type="region of interest" description="Disordered" evidence="1">
    <location>
        <begin position="1"/>
        <end position="131"/>
    </location>
</feature>
<dbReference type="EMBL" id="JAQQWL010000003">
    <property type="protein sequence ID" value="KAK8078864.1"/>
    <property type="molecule type" value="Genomic_DNA"/>
</dbReference>
<name>A0ABR1W5T0_9PEZI</name>
<protein>
    <submittedName>
        <fullName evidence="2">Uncharacterized protein</fullName>
    </submittedName>
</protein>
<evidence type="ECO:0000313" key="3">
    <source>
        <dbReference type="Proteomes" id="UP001480595"/>
    </source>
</evidence>